<dbReference type="GO" id="GO:0006412">
    <property type="term" value="P:translation"/>
    <property type="evidence" value="ECO:0007669"/>
    <property type="project" value="UniProtKB-KW"/>
</dbReference>
<evidence type="ECO:0000256" key="3">
    <source>
        <dbReference type="SAM" id="MobiDB-lite"/>
    </source>
</evidence>
<keyword evidence="1" id="KW-0030">Aminoacyl-tRNA synthetase</keyword>
<dbReference type="InterPro" id="IPR035684">
    <property type="entry name" value="ArgRS_core"/>
</dbReference>
<feature type="compositionally biased region" description="Basic and acidic residues" evidence="3">
    <location>
        <begin position="160"/>
        <end position="170"/>
    </location>
</feature>
<dbReference type="WBParaSite" id="PDA_v2.g17240.t1">
    <property type="protein sequence ID" value="PDA_v2.g17240.t1"/>
    <property type="gene ID" value="PDA_v2.g17240"/>
</dbReference>
<feature type="coiled-coil region" evidence="2">
    <location>
        <begin position="100"/>
        <end position="142"/>
    </location>
</feature>
<evidence type="ECO:0000313" key="5">
    <source>
        <dbReference type="Proteomes" id="UP000887578"/>
    </source>
</evidence>
<dbReference type="Gene3D" id="3.40.50.620">
    <property type="entry name" value="HUPs"/>
    <property type="match status" value="1"/>
</dbReference>
<sequence length="336" mass="38247">MEILQRKFAGHEIVGINYLGDWGSQFGLLLTHWPEYSLMLNMLKMEKKNSQTLPSTSAEKSKLKAVQKIPLVKFMEEPKIDTESDDSDFNPSDVSDGENIDELNQELAELADEAAELEKMKLNQELAKLADEAAELEKMKQIVSTWFKQFENMFDDEDAEKEKDKTKLEKNVGSADMEVDDEDEDDDYDPVYEEQSEDDNDDDDDDDWTAQDMVNEAIDLKKEIDEEYKKAEAILQASIEKFCYVAEKEEDDDDDEDDDDYKPVSEEESEDDDWATKDMDNKVAFEAFKLAVSSETSKAELVKAAFLADSSSHKDAPPRQPQAPSTDTESVTDIEG</sequence>
<keyword evidence="1" id="KW-0436">Ligase</keyword>
<keyword evidence="5" id="KW-1185">Reference proteome</keyword>
<keyword evidence="2" id="KW-0175">Coiled coil</keyword>
<proteinExistence type="inferred from homology"/>
<feature type="compositionally biased region" description="Acidic residues" evidence="3">
    <location>
        <begin position="177"/>
        <end position="209"/>
    </location>
</feature>
<dbReference type="GO" id="GO:0004812">
    <property type="term" value="F:aminoacyl-tRNA ligase activity"/>
    <property type="evidence" value="ECO:0007669"/>
    <property type="project" value="UniProtKB-KW"/>
</dbReference>
<dbReference type="InterPro" id="IPR014729">
    <property type="entry name" value="Rossmann-like_a/b/a_fold"/>
</dbReference>
<feature type="region of interest" description="Disordered" evidence="3">
    <location>
        <begin position="308"/>
        <end position="336"/>
    </location>
</feature>
<comment type="similarity">
    <text evidence="1">Belongs to the class-I aminoacyl-tRNA synthetase family.</text>
</comment>
<dbReference type="AlphaFoldDB" id="A0A914PMR0"/>
<dbReference type="Proteomes" id="UP000887578">
    <property type="component" value="Unplaced"/>
</dbReference>
<organism evidence="5 6">
    <name type="scientific">Panagrolaimus davidi</name>
    <dbReference type="NCBI Taxonomy" id="227884"/>
    <lineage>
        <taxon>Eukaryota</taxon>
        <taxon>Metazoa</taxon>
        <taxon>Ecdysozoa</taxon>
        <taxon>Nematoda</taxon>
        <taxon>Chromadorea</taxon>
        <taxon>Rhabditida</taxon>
        <taxon>Tylenchina</taxon>
        <taxon>Panagrolaimomorpha</taxon>
        <taxon>Panagrolaimoidea</taxon>
        <taxon>Panagrolaimidae</taxon>
        <taxon>Panagrolaimus</taxon>
    </lineage>
</organism>
<reference evidence="6" key="1">
    <citation type="submission" date="2022-11" db="UniProtKB">
        <authorList>
            <consortium name="WormBaseParasite"/>
        </authorList>
    </citation>
    <scope>IDENTIFICATION</scope>
</reference>
<feature type="compositionally biased region" description="Acidic residues" evidence="3">
    <location>
        <begin position="248"/>
        <end position="273"/>
    </location>
</feature>
<keyword evidence="1" id="KW-0067">ATP-binding</keyword>
<keyword evidence="1" id="KW-0648">Protein biosynthesis</keyword>
<keyword evidence="1" id="KW-0547">Nucleotide-binding</keyword>
<feature type="domain" description="Arginyl-tRNA synthetase catalytic core" evidence="4">
    <location>
        <begin position="7"/>
        <end position="37"/>
    </location>
</feature>
<dbReference type="GO" id="GO:0005524">
    <property type="term" value="F:ATP binding"/>
    <property type="evidence" value="ECO:0007669"/>
    <property type="project" value="UniProtKB-KW"/>
</dbReference>
<evidence type="ECO:0000313" key="6">
    <source>
        <dbReference type="WBParaSite" id="PDA_v2.g17240.t1"/>
    </source>
</evidence>
<accession>A0A914PMR0</accession>
<evidence type="ECO:0000256" key="2">
    <source>
        <dbReference type="SAM" id="Coils"/>
    </source>
</evidence>
<feature type="region of interest" description="Disordered" evidence="3">
    <location>
        <begin position="246"/>
        <end position="278"/>
    </location>
</feature>
<name>A0A914PMR0_9BILA</name>
<evidence type="ECO:0000259" key="4">
    <source>
        <dbReference type="Pfam" id="PF00750"/>
    </source>
</evidence>
<dbReference type="Pfam" id="PF00750">
    <property type="entry name" value="tRNA-synt_1d"/>
    <property type="match status" value="1"/>
</dbReference>
<feature type="region of interest" description="Disordered" evidence="3">
    <location>
        <begin position="156"/>
        <end position="214"/>
    </location>
</feature>
<protein>
    <submittedName>
        <fullName evidence="6">Arginyl-tRNA synthetase catalytic core domain-containing protein</fullName>
    </submittedName>
</protein>
<evidence type="ECO:0000256" key="1">
    <source>
        <dbReference type="RuleBase" id="RU363038"/>
    </source>
</evidence>